<keyword evidence="2" id="KW-0378">Hydrolase</keyword>
<comment type="caution">
    <text evidence="2">The sequence shown here is derived from an EMBL/GenBank/DDBJ whole genome shotgun (WGS) entry which is preliminary data.</text>
</comment>
<dbReference type="EMBL" id="SMGG01000004">
    <property type="protein sequence ID" value="TCK60823.1"/>
    <property type="molecule type" value="Genomic_DNA"/>
</dbReference>
<dbReference type="RefSeq" id="WP_132873687.1">
    <property type="nucleotide sequence ID" value="NZ_JAJUHT010000001.1"/>
</dbReference>
<evidence type="ECO:0000313" key="2">
    <source>
        <dbReference type="EMBL" id="TCK60823.1"/>
    </source>
</evidence>
<proteinExistence type="predicted"/>
<gene>
    <name evidence="2" type="ORF">C8D98_1702</name>
</gene>
<organism evidence="2 3">
    <name type="scientific">Seleniivibrio woodruffii</name>
    <dbReference type="NCBI Taxonomy" id="1078050"/>
    <lineage>
        <taxon>Bacteria</taxon>
        <taxon>Pseudomonadati</taxon>
        <taxon>Deferribacterota</taxon>
        <taxon>Deferribacteres</taxon>
        <taxon>Deferribacterales</taxon>
        <taxon>Geovibrionaceae</taxon>
        <taxon>Seleniivibrio</taxon>
    </lineage>
</organism>
<name>A0A4R1KA98_9BACT</name>
<dbReference type="NCBIfam" id="NF004981">
    <property type="entry name" value="PRK06361.1"/>
    <property type="match status" value="1"/>
</dbReference>
<dbReference type="Pfam" id="PF02811">
    <property type="entry name" value="PHP"/>
    <property type="match status" value="1"/>
</dbReference>
<dbReference type="InterPro" id="IPR016195">
    <property type="entry name" value="Pol/histidinol_Pase-like"/>
</dbReference>
<protein>
    <submittedName>
        <fullName evidence="2">Histidinol phosphatase-like PHP family hydrolase</fullName>
    </submittedName>
</protein>
<dbReference type="InterPro" id="IPR003141">
    <property type="entry name" value="Pol/His_phosphatase_N"/>
</dbReference>
<dbReference type="SMART" id="SM00481">
    <property type="entry name" value="POLIIIAc"/>
    <property type="match status" value="1"/>
</dbReference>
<dbReference type="GO" id="GO:0008270">
    <property type="term" value="F:zinc ion binding"/>
    <property type="evidence" value="ECO:0007669"/>
    <property type="project" value="TreeGrafter"/>
</dbReference>
<dbReference type="InterPro" id="IPR004013">
    <property type="entry name" value="PHP_dom"/>
</dbReference>
<dbReference type="GO" id="GO:0042578">
    <property type="term" value="F:phosphoric ester hydrolase activity"/>
    <property type="evidence" value="ECO:0007669"/>
    <property type="project" value="TreeGrafter"/>
</dbReference>
<dbReference type="Gene3D" id="3.20.20.140">
    <property type="entry name" value="Metal-dependent hydrolases"/>
    <property type="match status" value="1"/>
</dbReference>
<evidence type="ECO:0000313" key="3">
    <source>
        <dbReference type="Proteomes" id="UP000294614"/>
    </source>
</evidence>
<dbReference type="PANTHER" id="PTHR36928">
    <property type="entry name" value="PHOSPHATASE YCDX-RELATED"/>
    <property type="match status" value="1"/>
</dbReference>
<dbReference type="PANTHER" id="PTHR36928:SF1">
    <property type="entry name" value="PHOSPHATASE YCDX-RELATED"/>
    <property type="match status" value="1"/>
</dbReference>
<dbReference type="SUPFAM" id="SSF89550">
    <property type="entry name" value="PHP domain-like"/>
    <property type="match status" value="1"/>
</dbReference>
<dbReference type="InterPro" id="IPR050243">
    <property type="entry name" value="PHP_phosphatase"/>
</dbReference>
<dbReference type="AlphaFoldDB" id="A0A4R1KA98"/>
<keyword evidence="3" id="KW-1185">Reference proteome</keyword>
<feature type="domain" description="Polymerase/histidinol phosphatase N-terminal" evidence="1">
    <location>
        <begin position="4"/>
        <end position="78"/>
    </location>
</feature>
<dbReference type="GO" id="GO:0005829">
    <property type="term" value="C:cytosol"/>
    <property type="evidence" value="ECO:0007669"/>
    <property type="project" value="TreeGrafter"/>
</dbReference>
<dbReference type="OrthoDB" id="9808747at2"/>
<accession>A0A4R1KA98</accession>
<dbReference type="CDD" id="cd07432">
    <property type="entry name" value="PHP_HisPPase"/>
    <property type="match status" value="1"/>
</dbReference>
<reference evidence="2 3" key="1">
    <citation type="submission" date="2019-03" db="EMBL/GenBank/DDBJ databases">
        <title>Genomic Encyclopedia of Type Strains, Phase IV (KMG-IV): sequencing the most valuable type-strain genomes for metagenomic binning, comparative biology and taxonomic classification.</title>
        <authorList>
            <person name="Goeker M."/>
        </authorList>
    </citation>
    <scope>NUCLEOTIDE SEQUENCE [LARGE SCALE GENOMIC DNA]</scope>
    <source>
        <strain evidence="2 3">DSM 24984</strain>
    </source>
</reference>
<dbReference type="Proteomes" id="UP000294614">
    <property type="component" value="Unassembled WGS sequence"/>
</dbReference>
<evidence type="ECO:0000259" key="1">
    <source>
        <dbReference type="SMART" id="SM00481"/>
    </source>
</evidence>
<sequence length="222" mass="24164">MKLYDLHTHTTFSDGVLIPAESVRRAITDGYGGMAITDHADESNYLLILENQLRFKEQFNAKSGDFKVIIGIEITHVEPDRIGELTVKARKAGADIIVVHGETIVEPVAEGTNLAAVEAGVDILAHPGLITEEEVKKGIANGVFFEISTRKGHSITNGHVAKTVLELGGELVINNDYHAPGDRVSLSQAQRILMGAGLTEQQTEKVINNNKVLFNRLYGGRK</sequence>